<protein>
    <submittedName>
        <fullName evidence="2">Uncharacterized protein</fullName>
    </submittedName>
</protein>
<reference evidence="2" key="1">
    <citation type="submission" date="2014-05" db="EMBL/GenBank/DDBJ databases">
        <authorList>
            <person name="Chronopoulou M."/>
        </authorList>
    </citation>
    <scope>NUCLEOTIDE SEQUENCE</scope>
    <source>
        <tissue evidence="2">Whole organism</tissue>
    </source>
</reference>
<dbReference type="AlphaFoldDB" id="A0A0K2TXZ5"/>
<feature type="transmembrane region" description="Helical" evidence="1">
    <location>
        <begin position="44"/>
        <end position="64"/>
    </location>
</feature>
<feature type="non-terminal residue" evidence="2">
    <location>
        <position position="1"/>
    </location>
</feature>
<evidence type="ECO:0000256" key="1">
    <source>
        <dbReference type="SAM" id="Phobius"/>
    </source>
</evidence>
<name>A0A0K2TXZ5_LEPSM</name>
<keyword evidence="1" id="KW-0472">Membrane</keyword>
<proteinExistence type="predicted"/>
<keyword evidence="1" id="KW-1133">Transmembrane helix</keyword>
<evidence type="ECO:0000313" key="2">
    <source>
        <dbReference type="EMBL" id="CDW30874.1"/>
    </source>
</evidence>
<feature type="transmembrane region" description="Helical" evidence="1">
    <location>
        <begin position="99"/>
        <end position="119"/>
    </location>
</feature>
<feature type="transmembrane region" description="Helical" evidence="1">
    <location>
        <begin position="126"/>
        <end position="145"/>
    </location>
</feature>
<keyword evidence="1" id="KW-0812">Transmembrane</keyword>
<feature type="transmembrane region" description="Helical" evidence="1">
    <location>
        <begin position="157"/>
        <end position="178"/>
    </location>
</feature>
<dbReference type="EMBL" id="HACA01013513">
    <property type="protein sequence ID" value="CDW30874.1"/>
    <property type="molecule type" value="Transcribed_RNA"/>
</dbReference>
<organism evidence="2">
    <name type="scientific">Lepeophtheirus salmonis</name>
    <name type="common">Salmon louse</name>
    <name type="synonym">Caligus salmonis</name>
    <dbReference type="NCBI Taxonomy" id="72036"/>
    <lineage>
        <taxon>Eukaryota</taxon>
        <taxon>Metazoa</taxon>
        <taxon>Ecdysozoa</taxon>
        <taxon>Arthropoda</taxon>
        <taxon>Crustacea</taxon>
        <taxon>Multicrustacea</taxon>
        <taxon>Hexanauplia</taxon>
        <taxon>Copepoda</taxon>
        <taxon>Siphonostomatoida</taxon>
        <taxon>Caligidae</taxon>
        <taxon>Lepeophtheirus</taxon>
    </lineage>
</organism>
<sequence length="188" mass="21649">EDPIAMTVLSYKAKKHIIPQHDILTMEQDCSQRRKELGQLQWEAITPAIFYISFELFSILVNVYSLICGKGVENIPIYYGPNVMGAISLFTSHNMMFCYSLVFSGMGILLSIGMIFGVIKKQLSFTFIWIAYICMNVQSLTNFLVGCVKYNEDINNFIYILLVIFFCLYMIFPSIKFLSRTMKADDHH</sequence>
<accession>A0A0K2TXZ5</accession>